<feature type="chain" id="PRO_5046150365" evidence="1">
    <location>
        <begin position="18"/>
        <end position="235"/>
    </location>
</feature>
<reference evidence="2 3" key="1">
    <citation type="submission" date="2024-02" db="EMBL/GenBank/DDBJ databases">
        <title>De novo assembly and annotation of 12 fungi associated with fruit tree decline syndrome in Ontario, Canada.</title>
        <authorList>
            <person name="Sulman M."/>
            <person name="Ellouze W."/>
            <person name="Ilyukhin E."/>
        </authorList>
    </citation>
    <scope>NUCLEOTIDE SEQUENCE [LARGE SCALE GENOMIC DNA]</scope>
    <source>
        <strain evidence="2 3">M42-189</strain>
    </source>
</reference>
<accession>A0ABR3S5N1</accession>
<gene>
    <name evidence="2" type="ORF">SLS60_000170</name>
</gene>
<evidence type="ECO:0000313" key="3">
    <source>
        <dbReference type="Proteomes" id="UP001521785"/>
    </source>
</evidence>
<evidence type="ECO:0000313" key="2">
    <source>
        <dbReference type="EMBL" id="KAL1611947.1"/>
    </source>
</evidence>
<evidence type="ECO:0000256" key="1">
    <source>
        <dbReference type="SAM" id="SignalP"/>
    </source>
</evidence>
<organism evidence="2 3">
    <name type="scientific">Paraconiothyrium brasiliense</name>
    <dbReference type="NCBI Taxonomy" id="300254"/>
    <lineage>
        <taxon>Eukaryota</taxon>
        <taxon>Fungi</taxon>
        <taxon>Dikarya</taxon>
        <taxon>Ascomycota</taxon>
        <taxon>Pezizomycotina</taxon>
        <taxon>Dothideomycetes</taxon>
        <taxon>Pleosporomycetidae</taxon>
        <taxon>Pleosporales</taxon>
        <taxon>Massarineae</taxon>
        <taxon>Didymosphaeriaceae</taxon>
        <taxon>Paraconiothyrium</taxon>
    </lineage>
</organism>
<feature type="signal peptide" evidence="1">
    <location>
        <begin position="1"/>
        <end position="17"/>
    </location>
</feature>
<keyword evidence="1" id="KW-0732">Signal</keyword>
<dbReference type="Proteomes" id="UP001521785">
    <property type="component" value="Unassembled WGS sequence"/>
</dbReference>
<name>A0ABR3S5N1_9PLEO</name>
<comment type="caution">
    <text evidence="2">The sequence shown here is derived from an EMBL/GenBank/DDBJ whole genome shotgun (WGS) entry which is preliminary data.</text>
</comment>
<proteinExistence type="predicted"/>
<protein>
    <submittedName>
        <fullName evidence="2">Uncharacterized protein</fullName>
    </submittedName>
</protein>
<sequence>MRYTAASLTLALATVQAVPQLLPGIPLSLPYIPVLPLKGVPDVLAGNGFNSIAASLSSAAQSLGVNADQIAVANTKLSGNISINPPDNLGLVLDIIRSATSASTTLWSLATDLEKKVCSVATSVNQQNFSVQQANLITAIQAQAAAIAKLQANIQNTAAAIASQVSAFSGAEKSIIIVVLQAVAAAVVAASAPLSTLAVGLKNTGISGITDAANALDVSANALATFASQVNFTGL</sequence>
<keyword evidence="3" id="KW-1185">Reference proteome</keyword>
<dbReference type="EMBL" id="JAKJXO020000001">
    <property type="protein sequence ID" value="KAL1611947.1"/>
    <property type="molecule type" value="Genomic_DNA"/>
</dbReference>